<dbReference type="InterPro" id="IPR010869">
    <property type="entry name" value="DUF1501"/>
</dbReference>
<dbReference type="OrthoDB" id="9779968at2"/>
<organism evidence="1 2">
    <name type="scientific">Vitreoscilla filiformis</name>
    <dbReference type="NCBI Taxonomy" id="63"/>
    <lineage>
        <taxon>Bacteria</taxon>
        <taxon>Pseudomonadati</taxon>
        <taxon>Pseudomonadota</taxon>
        <taxon>Betaproteobacteria</taxon>
        <taxon>Neisseriales</taxon>
        <taxon>Neisseriaceae</taxon>
        <taxon>Vitreoscilla</taxon>
    </lineage>
</organism>
<dbReference type="Pfam" id="PF07394">
    <property type="entry name" value="DUF1501"/>
    <property type="match status" value="1"/>
</dbReference>
<protein>
    <recommendedName>
        <fullName evidence="3">Tat pathway signal protein</fullName>
    </recommendedName>
</protein>
<dbReference type="KEGG" id="vff:VITFI_CDS2199"/>
<keyword evidence="2" id="KW-1185">Reference proteome</keyword>
<dbReference type="PANTHER" id="PTHR43737">
    <property type="entry name" value="BLL7424 PROTEIN"/>
    <property type="match status" value="1"/>
</dbReference>
<dbReference type="Proteomes" id="UP000199729">
    <property type="component" value="Chromosome"/>
</dbReference>
<dbReference type="EMBL" id="CP022423">
    <property type="protein sequence ID" value="ASM77977.1"/>
    <property type="molecule type" value="Genomic_DNA"/>
</dbReference>
<evidence type="ECO:0000313" key="2">
    <source>
        <dbReference type="Proteomes" id="UP000199729"/>
    </source>
</evidence>
<name>A0A221KGJ7_VITFI</name>
<proteinExistence type="predicted"/>
<dbReference type="AlphaFoldDB" id="A0A221KGJ7"/>
<dbReference type="RefSeq" id="WP_089416976.1">
    <property type="nucleotide sequence ID" value="NZ_CP022423.1"/>
</dbReference>
<dbReference type="PANTHER" id="PTHR43737:SF1">
    <property type="entry name" value="DUF1501 DOMAIN-CONTAINING PROTEIN"/>
    <property type="match status" value="1"/>
</dbReference>
<evidence type="ECO:0000313" key="1">
    <source>
        <dbReference type="EMBL" id="ASM77977.1"/>
    </source>
</evidence>
<accession>A0A221KGJ7</accession>
<reference evidence="1 2" key="1">
    <citation type="submission" date="2017-07" db="EMBL/GenBank/DDBJ databases">
        <title>Complete Genome Sequence of the cosmetic ferment Vitreoscilla filiformis (ATCC15551).</title>
        <authorList>
            <person name="Contreras S."/>
            <person name="Sagory-Zalkind P."/>
            <person name="Blanquart H."/>
            <person name="Iltis A."/>
            <person name="Morand S.C."/>
        </authorList>
    </citation>
    <scope>NUCLEOTIDE SEQUENCE [LARGE SCALE GENOMIC DNA]</scope>
    <source>
        <strain evidence="1 2">ATCC 15551</strain>
    </source>
</reference>
<sequence length="483" mass="51387">MNPNFPDSPARRLWLRRTGGLLAASLGVGTLGSLVLGTRPAYAADYKALVCIYLYGGNDGLNSIIPTDTSRYAQYAAVRGRYLSIPQDRLVGLAGVDYGLHPALAPLAPVWEAGQLATVFNVGPLYAPLTKKQYLAAAADSPLIPESLFSHSDQQALWENGTSTTTETKSGWGGRASQTLGTVNPVISIAGNCLFGVEDLRIPLVLPGPGSSFAAAGLEGDDLEWDAMRRRRTALDAMYAQSYAQQMRNFYTQQHENAFDISARLSEILAAEPGDPKANAIIDAAFAGVTNNGQIDDALAGQLYQVAKLVVNSAAVRGNRQIFFVGLGSFDTHGNQVTSSSPLAGIHADLLTSLGQSMAAFQTAMNNVGLADRVTAFTQSDFGRTFIPNNSLGTDHAWGNHHFIMGGAVKGGKTYGTHPQLVLGGPDDVGQESWELQGRWIPTSSVDQYAATLLQWFGASDSELDTILPNLSNFGSARSLGFV</sequence>
<evidence type="ECO:0008006" key="3">
    <source>
        <dbReference type="Google" id="ProtNLM"/>
    </source>
</evidence>
<gene>
    <name evidence="1" type="ORF">VITFI_CDS2199</name>
</gene>